<dbReference type="VEuPathDB" id="AmoebaDB:FDP41_010293"/>
<evidence type="ECO:0000256" key="9">
    <source>
        <dbReference type="SAM" id="Phobius"/>
    </source>
</evidence>
<feature type="transmembrane region" description="Helical" evidence="9">
    <location>
        <begin position="63"/>
        <end position="81"/>
    </location>
</feature>
<dbReference type="InterPro" id="IPR013780">
    <property type="entry name" value="Glyco_hydro_b"/>
</dbReference>
<dbReference type="Gene3D" id="3.20.110.10">
    <property type="entry name" value="Glycoside hydrolase 38, N terminal domain"/>
    <property type="match status" value="1"/>
</dbReference>
<dbReference type="VEuPathDB" id="AmoebaDB:NfTy_011070"/>
<dbReference type="Gene3D" id="1.20.1270.50">
    <property type="entry name" value="Glycoside hydrolase family 38, central domain"/>
    <property type="match status" value="2"/>
</dbReference>
<accession>A0A6A5CCG5</accession>
<keyword evidence="3 7" id="KW-0378">Hydrolase</keyword>
<name>A0A6A5CCG5_NAEFO</name>
<dbReference type="GO" id="GO:0004559">
    <property type="term" value="F:alpha-mannosidase activity"/>
    <property type="evidence" value="ECO:0007669"/>
    <property type="project" value="InterPro"/>
</dbReference>
<dbReference type="InterPro" id="IPR011330">
    <property type="entry name" value="Glyco_hydro/deAcase_b/a-brl"/>
</dbReference>
<evidence type="ECO:0000256" key="6">
    <source>
        <dbReference type="ARBA" id="ARBA00023295"/>
    </source>
</evidence>
<evidence type="ECO:0000256" key="5">
    <source>
        <dbReference type="ARBA" id="ARBA00023157"/>
    </source>
</evidence>
<dbReference type="Gene3D" id="2.70.98.30">
    <property type="entry name" value="Golgi alpha-mannosidase II, domain 4"/>
    <property type="match status" value="1"/>
</dbReference>
<keyword evidence="9" id="KW-0812">Transmembrane</keyword>
<proteinExistence type="inferred from homology"/>
<evidence type="ECO:0000313" key="11">
    <source>
        <dbReference type="EMBL" id="KAF0983228.1"/>
    </source>
</evidence>
<keyword evidence="9" id="KW-0472">Membrane</keyword>
<dbReference type="InterPro" id="IPR011682">
    <property type="entry name" value="Glyco_hydro_38_C"/>
</dbReference>
<dbReference type="InterPro" id="IPR000602">
    <property type="entry name" value="Glyco_hydro_38_N"/>
</dbReference>
<comment type="cofactor">
    <cofactor evidence="7">
        <name>Zn(2+)</name>
        <dbReference type="ChEBI" id="CHEBI:29105"/>
    </cofactor>
    <text evidence="7">Binds 1 zinc ion per subunit.</text>
</comment>
<dbReference type="InterPro" id="IPR037094">
    <property type="entry name" value="Glyco_hydro_38_cen_sf"/>
</dbReference>
<comment type="caution">
    <text evidence="11">The sequence shown here is derived from an EMBL/GenBank/DDBJ whole genome shotgun (WGS) entry which is preliminary data.</text>
</comment>
<dbReference type="OMA" id="NTDILCH"/>
<organism evidence="11 12">
    <name type="scientific">Naegleria fowleri</name>
    <name type="common">Brain eating amoeba</name>
    <dbReference type="NCBI Taxonomy" id="5763"/>
    <lineage>
        <taxon>Eukaryota</taxon>
        <taxon>Discoba</taxon>
        <taxon>Heterolobosea</taxon>
        <taxon>Tetramitia</taxon>
        <taxon>Eutetramitia</taxon>
        <taxon>Vahlkampfiidae</taxon>
        <taxon>Naegleria</taxon>
    </lineage>
</organism>
<dbReference type="GO" id="GO:0046872">
    <property type="term" value="F:metal ion binding"/>
    <property type="evidence" value="ECO:0007669"/>
    <property type="project" value="UniProtKB-KW"/>
</dbReference>
<dbReference type="Pfam" id="PF01074">
    <property type="entry name" value="Glyco_hydro_38N"/>
    <property type="match status" value="1"/>
</dbReference>
<protein>
    <recommendedName>
        <fullName evidence="7">Alpha-mannosidase</fullName>
        <ecNumber evidence="7">3.2.1.-</ecNumber>
    </recommendedName>
</protein>
<dbReference type="EC" id="3.2.1.-" evidence="7"/>
<feature type="compositionally biased region" description="Acidic residues" evidence="8">
    <location>
        <begin position="1072"/>
        <end position="1082"/>
    </location>
</feature>
<evidence type="ECO:0000256" key="2">
    <source>
        <dbReference type="ARBA" id="ARBA00022723"/>
    </source>
</evidence>
<dbReference type="SMART" id="SM00872">
    <property type="entry name" value="Alpha-mann_mid"/>
    <property type="match status" value="1"/>
</dbReference>
<feature type="compositionally biased region" description="Basic and acidic residues" evidence="8">
    <location>
        <begin position="1090"/>
        <end position="1105"/>
    </location>
</feature>
<keyword evidence="6 7" id="KW-0326">Glycosidase</keyword>
<keyword evidence="5" id="KW-1015">Disulfide bond</keyword>
<dbReference type="OrthoDB" id="10261055at2759"/>
<feature type="transmembrane region" description="Helical" evidence="9">
    <location>
        <begin position="1134"/>
        <end position="1156"/>
    </location>
</feature>
<dbReference type="InterPro" id="IPR015341">
    <property type="entry name" value="Glyco_hydro_38_cen"/>
</dbReference>
<dbReference type="GO" id="GO:0030246">
    <property type="term" value="F:carbohydrate binding"/>
    <property type="evidence" value="ECO:0007669"/>
    <property type="project" value="InterPro"/>
</dbReference>
<sequence>MGDSGLRVIASTTGSSWISNVSIHMNASSSSSSSSWNFMKNQQKLDSDHFNNYTNEFRLGHRLIGIILIVALFGCIFWEGVNGASSELRVFIIPHSHIDQGWLRTVREYQSETFLILDSITEQLIARPHAKFVWGDVLYFKEWFEQQPASRQQIVKKMIKQNRFEFVGGGWIQTDEACASYTSIINSMTVGHEYLLRRFGIRPRVAWQIDPFGHDGRIPQIFSQMGFDALVINRVHFSIKSVMKNERALEFIWNISDNKTIFTEVLHTHYSSPRNFDFEKPGAEQVNDHNVERKSMEFIEDMRKRAQNYRTNFIFVPFGDDFKFRNAHAQYSSMDRIIDYINNHDLGMKVQYSTATEYFEELFKNYGSNTKFPVVKQDFVPYADYPDSYWTGYYTSLPNLKRSARTAESILTTTEMLYALARVKLTHQKTAFDWVATYNSIQRSRQTVSLVQHHDSITGTCRQHVYNDYMSQLASAIQDMRSLHKSLAKHVLEISSDKVLFESLEVSDRKPHTIVIYNSLSHAVKQIISVNTKCTNAKVQDSARQKIDYQVIPNVHNPQEEASGFPYTVQFLASIDGLAFEKIFFQCQEDTEGDLLDTNVLYVSTQDSHYSKFEKANVQVKSLDSAKSSDLTIENEFYVVSIDKNTGYVNKVITKHDGKEHITKNQFLEYKTQNSGSYLFRPNDDGPSPLGQQSLSFVYVSKGNVMDKILVDTKRVKIYVTLPHNMKDSVLEKFIDYRFELSPLPENSETVARFGVGTRQDKGNLIVYDGFNFVKRVIHPSAPHPGHFYPSTSGALLKMPDSQQISILTDHTMGVTAQNNEIEFLVHRRLMKDDMRGMSEANNDQSPLKFRLSVSYLIGTSNDDFVSMHKKSLLVNRQPPSYMVDGEVLGSFNIFNKNFPTNAEILTMQTRGISSDEVSMRFVNLHPSKQVDINFSNLFSEGIEVSDIRERSSNLIYDVQEERKKLRFKRDGVIRFDFTKEVTLSGEGGQNTDQEGVFLSDEAIAEMNKNPAQRKTLALASVVDPVFRVIIPGSSIKSYFVAMTFSGKGFVPISQKEAENEDAEGKEINELGLEEEDDEDSKQDEGVSEPLKKPQDDLRTEDKSNIDIVQEDEVEKNGKGRNDSPASPKSIAPFWIFPLFAMVLSIFGCVCLSLVLRLSRRKKQPSTILPMFQTDANPGVKNV</sequence>
<keyword evidence="2 7" id="KW-0479">Metal-binding</keyword>
<reference evidence="11 12" key="1">
    <citation type="journal article" date="2019" name="Sci. Rep.">
        <title>Nanopore sequencing improves the draft genome of the human pathogenic amoeba Naegleria fowleri.</title>
        <authorList>
            <person name="Liechti N."/>
            <person name="Schurch N."/>
            <person name="Bruggmann R."/>
            <person name="Wittwer M."/>
        </authorList>
    </citation>
    <scope>NUCLEOTIDE SEQUENCE [LARGE SCALE GENOMIC DNA]</scope>
    <source>
        <strain evidence="11 12">ATCC 30894</strain>
    </source>
</reference>
<dbReference type="Proteomes" id="UP000444721">
    <property type="component" value="Unassembled WGS sequence"/>
</dbReference>
<dbReference type="EMBL" id="VFQX01000006">
    <property type="protein sequence ID" value="KAF0983228.1"/>
    <property type="molecule type" value="Genomic_DNA"/>
</dbReference>
<evidence type="ECO:0000256" key="1">
    <source>
        <dbReference type="ARBA" id="ARBA00009792"/>
    </source>
</evidence>
<dbReference type="Pfam" id="PF07748">
    <property type="entry name" value="Glyco_hydro_38C"/>
    <property type="match status" value="1"/>
</dbReference>
<dbReference type="AlphaFoldDB" id="A0A6A5CCG5"/>
<dbReference type="Gene3D" id="2.60.40.1180">
    <property type="entry name" value="Golgi alpha-mannosidase II"/>
    <property type="match status" value="1"/>
</dbReference>
<evidence type="ECO:0000256" key="8">
    <source>
        <dbReference type="SAM" id="MobiDB-lite"/>
    </source>
</evidence>
<dbReference type="SUPFAM" id="SSF74650">
    <property type="entry name" value="Galactose mutarotase-like"/>
    <property type="match status" value="1"/>
</dbReference>
<dbReference type="GO" id="GO:0006013">
    <property type="term" value="P:mannose metabolic process"/>
    <property type="evidence" value="ECO:0007669"/>
    <property type="project" value="InterPro"/>
</dbReference>
<evidence type="ECO:0000256" key="3">
    <source>
        <dbReference type="ARBA" id="ARBA00022801"/>
    </source>
</evidence>
<dbReference type="CDD" id="cd00451">
    <property type="entry name" value="GH38N_AMII_euk"/>
    <property type="match status" value="1"/>
</dbReference>
<evidence type="ECO:0000313" key="12">
    <source>
        <dbReference type="Proteomes" id="UP000444721"/>
    </source>
</evidence>
<keyword evidence="4 7" id="KW-0862">Zinc</keyword>
<dbReference type="InterPro" id="IPR028995">
    <property type="entry name" value="Glyco_hydro_57/38_cen_sf"/>
</dbReference>
<dbReference type="RefSeq" id="XP_044567941.1">
    <property type="nucleotide sequence ID" value="XM_044700575.1"/>
</dbReference>
<dbReference type="InterPro" id="IPR050843">
    <property type="entry name" value="Glycosyl_Hydrlase_38"/>
</dbReference>
<dbReference type="PANTHER" id="PTHR11607:SF3">
    <property type="entry name" value="LYSOSOMAL ALPHA-MANNOSIDASE"/>
    <property type="match status" value="1"/>
</dbReference>
<comment type="similarity">
    <text evidence="1 7">Belongs to the glycosyl hydrolase 38 family.</text>
</comment>
<dbReference type="GeneID" id="68117508"/>
<dbReference type="PANTHER" id="PTHR11607">
    <property type="entry name" value="ALPHA-MANNOSIDASE"/>
    <property type="match status" value="1"/>
</dbReference>
<dbReference type="Pfam" id="PF09261">
    <property type="entry name" value="Alpha-mann_mid"/>
    <property type="match status" value="1"/>
</dbReference>
<feature type="domain" description="Glycoside hydrolase family 38 central" evidence="10">
    <location>
        <begin position="388"/>
        <end position="473"/>
    </location>
</feature>
<dbReference type="InterPro" id="IPR027291">
    <property type="entry name" value="Glyco_hydro_38_N_sf"/>
</dbReference>
<dbReference type="VEuPathDB" id="AmoebaDB:NF0088480"/>
<evidence type="ECO:0000256" key="7">
    <source>
        <dbReference type="RuleBase" id="RU361199"/>
    </source>
</evidence>
<keyword evidence="9" id="KW-1133">Transmembrane helix</keyword>
<evidence type="ECO:0000259" key="10">
    <source>
        <dbReference type="SMART" id="SM00872"/>
    </source>
</evidence>
<evidence type="ECO:0000256" key="4">
    <source>
        <dbReference type="ARBA" id="ARBA00022833"/>
    </source>
</evidence>
<dbReference type="InterPro" id="IPR011013">
    <property type="entry name" value="Gal_mutarotase_sf_dom"/>
</dbReference>
<dbReference type="SUPFAM" id="SSF88688">
    <property type="entry name" value="Families 57/38 glycoside transferase middle domain"/>
    <property type="match status" value="1"/>
</dbReference>
<keyword evidence="12" id="KW-1185">Reference proteome</keyword>
<gene>
    <name evidence="11" type="ORF">FDP41_010293</name>
</gene>
<dbReference type="SUPFAM" id="SSF88713">
    <property type="entry name" value="Glycoside hydrolase/deacetylase"/>
    <property type="match status" value="1"/>
</dbReference>
<feature type="region of interest" description="Disordered" evidence="8">
    <location>
        <begin position="1056"/>
        <end position="1127"/>
    </location>
</feature>